<evidence type="ECO:0000256" key="1">
    <source>
        <dbReference type="SAM" id="MobiDB-lite"/>
    </source>
</evidence>
<dbReference type="RefSeq" id="WP_112665732.1">
    <property type="nucleotide sequence ID" value="NZ_QKVO01000014.1"/>
</dbReference>
<proteinExistence type="predicted"/>
<dbReference type="EMBL" id="QKVO01000014">
    <property type="protein sequence ID" value="RAO94860.1"/>
    <property type="molecule type" value="Genomic_DNA"/>
</dbReference>
<dbReference type="Proteomes" id="UP000249762">
    <property type="component" value="Unassembled WGS sequence"/>
</dbReference>
<reference evidence="3" key="1">
    <citation type="submission" date="2018-06" db="EMBL/GenBank/DDBJ databases">
        <authorList>
            <person name="Martinez Ocampo F."/>
            <person name="Quiroz Castaneda R.E."/>
            <person name="Rojas Lopez X."/>
        </authorList>
    </citation>
    <scope>NUCLEOTIDE SEQUENCE [LARGE SCALE GENOMIC DNA]</scope>
    <source>
        <strain evidence="3">INIFAP02</strain>
    </source>
</reference>
<feature type="compositionally biased region" description="Low complexity" evidence="1">
    <location>
        <begin position="70"/>
        <end position="83"/>
    </location>
</feature>
<accession>A0A328PSZ5</accession>
<evidence type="ECO:0000313" key="2">
    <source>
        <dbReference type="EMBL" id="RAO94860.1"/>
    </source>
</evidence>
<evidence type="ECO:0000313" key="3">
    <source>
        <dbReference type="Proteomes" id="UP000249762"/>
    </source>
</evidence>
<name>A0A328PSZ5_9MOLU</name>
<dbReference type="AlphaFoldDB" id="A0A328PSZ5"/>
<feature type="region of interest" description="Disordered" evidence="1">
    <location>
        <begin position="42"/>
        <end position="84"/>
    </location>
</feature>
<protein>
    <submittedName>
        <fullName evidence="2">Uncharacterized protein</fullName>
    </submittedName>
</protein>
<gene>
    <name evidence="2" type="ORF">DNK47_02740</name>
</gene>
<keyword evidence="3" id="KW-1185">Reference proteome</keyword>
<feature type="compositionally biased region" description="Polar residues" evidence="1">
    <location>
        <begin position="42"/>
        <end position="62"/>
    </location>
</feature>
<comment type="caution">
    <text evidence="2">The sequence shown here is derived from an EMBL/GenBank/DDBJ whole genome shotgun (WGS) entry which is preliminary data.</text>
</comment>
<sequence>MLSSIKALMGVIGISSLVVIPLSLPTDSSSLGGALMVTQQTQVSSHSDLGNNSSISGQTGRQVTDRGESHFSSTSSWVSSRTCSDGRTLSYIQSRNPLTCK</sequence>
<organism evidence="2 3">
    <name type="scientific">Mycoplasma wenyonii</name>
    <dbReference type="NCBI Taxonomy" id="65123"/>
    <lineage>
        <taxon>Bacteria</taxon>
        <taxon>Bacillati</taxon>
        <taxon>Mycoplasmatota</taxon>
        <taxon>Mollicutes</taxon>
        <taxon>Mycoplasmataceae</taxon>
        <taxon>Mycoplasma</taxon>
    </lineage>
</organism>